<evidence type="ECO:0000256" key="2">
    <source>
        <dbReference type="ARBA" id="ARBA00022692"/>
    </source>
</evidence>
<dbReference type="RefSeq" id="WP_189135590.1">
    <property type="nucleotide sequence ID" value="NZ_BMMS01000049.1"/>
</dbReference>
<dbReference type="Proteomes" id="UP000641932">
    <property type="component" value="Unassembled WGS sequence"/>
</dbReference>
<name>A0A917ZZ96_9ACTN</name>
<dbReference type="AlphaFoldDB" id="A0A917ZZ96"/>
<dbReference type="GO" id="GO:0012505">
    <property type="term" value="C:endomembrane system"/>
    <property type="evidence" value="ECO:0007669"/>
    <property type="project" value="UniProtKB-SubCell"/>
</dbReference>
<organism evidence="7 8">
    <name type="scientific">Wenjunlia tyrosinilytica</name>
    <dbReference type="NCBI Taxonomy" id="1544741"/>
    <lineage>
        <taxon>Bacteria</taxon>
        <taxon>Bacillati</taxon>
        <taxon>Actinomycetota</taxon>
        <taxon>Actinomycetes</taxon>
        <taxon>Kitasatosporales</taxon>
        <taxon>Streptomycetaceae</taxon>
        <taxon>Wenjunlia</taxon>
    </lineage>
</organism>
<keyword evidence="3 5" id="KW-1133">Transmembrane helix</keyword>
<accession>A0A917ZZ96</accession>
<keyword evidence="2 5" id="KW-0812">Transmembrane</keyword>
<evidence type="ECO:0000313" key="7">
    <source>
        <dbReference type="EMBL" id="GGO99831.1"/>
    </source>
</evidence>
<feature type="domain" description="DUF1232" evidence="6">
    <location>
        <begin position="47"/>
        <end position="78"/>
    </location>
</feature>
<evidence type="ECO:0000256" key="1">
    <source>
        <dbReference type="ARBA" id="ARBA00004127"/>
    </source>
</evidence>
<comment type="caution">
    <text evidence="7">The sequence shown here is derived from an EMBL/GenBank/DDBJ whole genome shotgun (WGS) entry which is preliminary data.</text>
</comment>
<evidence type="ECO:0000256" key="5">
    <source>
        <dbReference type="SAM" id="Phobius"/>
    </source>
</evidence>
<reference evidence="7" key="2">
    <citation type="submission" date="2020-09" db="EMBL/GenBank/DDBJ databases">
        <authorList>
            <person name="Sun Q."/>
            <person name="Zhou Y."/>
        </authorList>
    </citation>
    <scope>NUCLEOTIDE SEQUENCE</scope>
    <source>
        <strain evidence="7">CGMCC 4.7201</strain>
    </source>
</reference>
<protein>
    <recommendedName>
        <fullName evidence="6">DUF1232 domain-containing protein</fullName>
    </recommendedName>
</protein>
<feature type="transmembrane region" description="Helical" evidence="5">
    <location>
        <begin position="6"/>
        <end position="28"/>
    </location>
</feature>
<evidence type="ECO:0000256" key="3">
    <source>
        <dbReference type="ARBA" id="ARBA00022989"/>
    </source>
</evidence>
<comment type="subcellular location">
    <subcellularLocation>
        <location evidence="1">Endomembrane system</location>
        <topology evidence="1">Multi-pass membrane protein</topology>
    </subcellularLocation>
</comment>
<dbReference type="EMBL" id="BMMS01000049">
    <property type="protein sequence ID" value="GGO99831.1"/>
    <property type="molecule type" value="Genomic_DNA"/>
</dbReference>
<feature type="transmembrane region" description="Helical" evidence="5">
    <location>
        <begin position="48"/>
        <end position="68"/>
    </location>
</feature>
<evidence type="ECO:0000256" key="4">
    <source>
        <dbReference type="ARBA" id="ARBA00023136"/>
    </source>
</evidence>
<sequence>MSGETWTVVVIAGVLVAAMVAAAAVLLVKMVRARKLLRSAGVPLNNKLLFWGSIAYLVCPVDLLPDPILLDDLGLLFLALRSLYAAADAAGLRRPRMAGGTAAGVRKEAVVESGAGRR</sequence>
<keyword evidence="4 5" id="KW-0472">Membrane</keyword>
<reference evidence="7" key="1">
    <citation type="journal article" date="2014" name="Int. J. Syst. Evol. Microbiol.">
        <title>Complete genome sequence of Corynebacterium casei LMG S-19264T (=DSM 44701T), isolated from a smear-ripened cheese.</title>
        <authorList>
            <consortium name="US DOE Joint Genome Institute (JGI-PGF)"/>
            <person name="Walter F."/>
            <person name="Albersmeier A."/>
            <person name="Kalinowski J."/>
            <person name="Ruckert C."/>
        </authorList>
    </citation>
    <scope>NUCLEOTIDE SEQUENCE</scope>
    <source>
        <strain evidence="7">CGMCC 4.7201</strain>
    </source>
</reference>
<keyword evidence="8" id="KW-1185">Reference proteome</keyword>
<gene>
    <name evidence="7" type="ORF">GCM10012280_67170</name>
</gene>
<evidence type="ECO:0000259" key="6">
    <source>
        <dbReference type="Pfam" id="PF06803"/>
    </source>
</evidence>
<dbReference type="InterPro" id="IPR010652">
    <property type="entry name" value="DUF1232"/>
</dbReference>
<evidence type="ECO:0000313" key="8">
    <source>
        <dbReference type="Proteomes" id="UP000641932"/>
    </source>
</evidence>
<dbReference type="Pfam" id="PF06803">
    <property type="entry name" value="DUF1232"/>
    <property type="match status" value="1"/>
</dbReference>
<proteinExistence type="predicted"/>